<accession>A0A0G4H8M0</accession>
<dbReference type="AlphaFoldDB" id="A0A0G4H8M0"/>
<dbReference type="InterPro" id="IPR000782">
    <property type="entry name" value="FAS1_domain"/>
</dbReference>
<dbReference type="VEuPathDB" id="CryptoDB:Vbra_19943"/>
<dbReference type="Pfam" id="PF02469">
    <property type="entry name" value="Fasciclin"/>
    <property type="match status" value="2"/>
</dbReference>
<evidence type="ECO:0000259" key="2">
    <source>
        <dbReference type="PROSITE" id="PS50213"/>
    </source>
</evidence>
<dbReference type="Gene3D" id="2.30.180.10">
    <property type="entry name" value="FAS1 domain"/>
    <property type="match status" value="2"/>
</dbReference>
<dbReference type="PANTHER" id="PTHR10900:SF77">
    <property type="entry name" value="FI19380P1"/>
    <property type="match status" value="1"/>
</dbReference>
<evidence type="ECO:0000256" key="1">
    <source>
        <dbReference type="SAM" id="SignalP"/>
    </source>
</evidence>
<dbReference type="PROSITE" id="PS50213">
    <property type="entry name" value="FAS1"/>
    <property type="match status" value="2"/>
</dbReference>
<dbReference type="OMA" id="GYHIVPG"/>
<keyword evidence="4" id="KW-1185">Reference proteome</keyword>
<dbReference type="GO" id="GO:0005615">
    <property type="term" value="C:extracellular space"/>
    <property type="evidence" value="ECO:0007669"/>
    <property type="project" value="TreeGrafter"/>
</dbReference>
<reference evidence="3 4" key="1">
    <citation type="submission" date="2014-11" db="EMBL/GenBank/DDBJ databases">
        <authorList>
            <person name="Zhu J."/>
            <person name="Qi W."/>
            <person name="Song R."/>
        </authorList>
    </citation>
    <scope>NUCLEOTIDE SEQUENCE [LARGE SCALE GENOMIC DNA]</scope>
</reference>
<sequence length="339" mass="35062">MMFKILALALLAVGLVNGAGEAAAESASAPAEAAPAAAAQPEQEGEPAEPTDNIIDVAEENGFLLLLTALKAADLTDTLKGDGPFTVFAPTDEAFKALGEDALAELLKPENKEKLAGILKYHVVAGKFGSEDLTDGQVVPTLQGESVTETIDSDGTIMVNDATVDPADVPASNGIVHVIDKVLIPPKPDEEVGTIAEVAAATPELSILVDALTAADLVQTLEGDGPFTVFAPTDEAFVKLLAELGVTLEDLVADTEKLKDILLYHVVSGAVKAADLETGPVMTVQGGNVQVTVKDDGTIILNEGTNDATVVIKDVPASNGVVHVISEVLTPPTRRSLRH</sequence>
<feature type="domain" description="FAS1" evidence="2">
    <location>
        <begin position="192"/>
        <end position="329"/>
    </location>
</feature>
<evidence type="ECO:0000313" key="4">
    <source>
        <dbReference type="Proteomes" id="UP000041254"/>
    </source>
</evidence>
<dbReference type="PANTHER" id="PTHR10900">
    <property type="entry name" value="PERIOSTIN-RELATED"/>
    <property type="match status" value="1"/>
</dbReference>
<feature type="domain" description="FAS1" evidence="2">
    <location>
        <begin position="50"/>
        <end position="183"/>
    </location>
</feature>
<dbReference type="PhylomeDB" id="A0A0G4H8M0"/>
<dbReference type="STRING" id="1169540.A0A0G4H8M0"/>
<dbReference type="FunFam" id="2.30.180.10:FF:000032">
    <property type="entry name" value="Fasciclin domain-containing protein, putative"/>
    <property type="match status" value="2"/>
</dbReference>
<feature type="signal peptide" evidence="1">
    <location>
        <begin position="1"/>
        <end position="18"/>
    </location>
</feature>
<dbReference type="InterPro" id="IPR050904">
    <property type="entry name" value="Adhesion/Biosynth-related"/>
</dbReference>
<dbReference type="OrthoDB" id="447425at2759"/>
<keyword evidence="1" id="KW-0732">Signal</keyword>
<proteinExistence type="predicted"/>
<dbReference type="Proteomes" id="UP000041254">
    <property type="component" value="Unassembled WGS sequence"/>
</dbReference>
<name>A0A0G4H8M0_VITBC</name>
<feature type="chain" id="PRO_5005191247" description="FAS1 domain-containing protein" evidence="1">
    <location>
        <begin position="19"/>
        <end position="339"/>
    </location>
</feature>
<evidence type="ECO:0000313" key="3">
    <source>
        <dbReference type="EMBL" id="CEM40131.1"/>
    </source>
</evidence>
<protein>
    <recommendedName>
        <fullName evidence="2">FAS1 domain-containing protein</fullName>
    </recommendedName>
</protein>
<dbReference type="InterPro" id="IPR036378">
    <property type="entry name" value="FAS1_dom_sf"/>
</dbReference>
<gene>
    <name evidence="3" type="ORF">Vbra_19943</name>
</gene>
<dbReference type="SMART" id="SM00554">
    <property type="entry name" value="FAS1"/>
    <property type="match status" value="2"/>
</dbReference>
<dbReference type="EMBL" id="CDMY01001064">
    <property type="protein sequence ID" value="CEM40131.1"/>
    <property type="molecule type" value="Genomic_DNA"/>
</dbReference>
<organism evidence="3 4">
    <name type="scientific">Vitrella brassicaformis (strain CCMP3155)</name>
    <dbReference type="NCBI Taxonomy" id="1169540"/>
    <lineage>
        <taxon>Eukaryota</taxon>
        <taxon>Sar</taxon>
        <taxon>Alveolata</taxon>
        <taxon>Colpodellida</taxon>
        <taxon>Vitrellaceae</taxon>
        <taxon>Vitrella</taxon>
    </lineage>
</organism>
<dbReference type="InParanoid" id="A0A0G4H8M0"/>
<dbReference type="SUPFAM" id="SSF82153">
    <property type="entry name" value="FAS1 domain"/>
    <property type="match status" value="2"/>
</dbReference>